<protein>
    <submittedName>
        <fullName evidence="3">Transcriptional regulator, PadR-like family</fullName>
    </submittedName>
</protein>
<comment type="caution">
    <text evidence="3">The sequence shown here is derived from an EMBL/GenBank/DDBJ whole genome shotgun (WGS) entry which is preliminary data.</text>
</comment>
<dbReference type="HOGENOM" id="CLU_089258_1_0_9"/>
<evidence type="ECO:0000259" key="1">
    <source>
        <dbReference type="Pfam" id="PF03551"/>
    </source>
</evidence>
<accession>A0A0F4LTX8</accession>
<dbReference type="Pfam" id="PF10400">
    <property type="entry name" value="Vir_act_alpha_C"/>
    <property type="match status" value="1"/>
</dbReference>
<dbReference type="PATRIC" id="fig|1218492.5.peg.1330"/>
<dbReference type="InterPro" id="IPR018309">
    <property type="entry name" value="Tscrpt_reg_PadR_C"/>
</dbReference>
<dbReference type="PANTHER" id="PTHR43252:SF6">
    <property type="entry name" value="NEGATIVE TRANSCRIPTION REGULATOR PADR"/>
    <property type="match status" value="1"/>
</dbReference>
<dbReference type="PANTHER" id="PTHR43252">
    <property type="entry name" value="TRANSCRIPTIONAL REGULATOR YQJI"/>
    <property type="match status" value="1"/>
</dbReference>
<dbReference type="Pfam" id="PF03551">
    <property type="entry name" value="PadR"/>
    <property type="match status" value="1"/>
</dbReference>
<dbReference type="Gene3D" id="6.10.140.1570">
    <property type="match status" value="1"/>
</dbReference>
<gene>
    <name evidence="3" type="ORF">JG30_11870</name>
</gene>
<feature type="domain" description="Transcription regulator PadR C-terminal" evidence="2">
    <location>
        <begin position="94"/>
        <end position="170"/>
    </location>
</feature>
<sequence>MMKGREVILGILRNKPQTGYEINDVLKNQISYFYDGTYGMIYPTLKKLEQEGKVVKQTIIQADKPNKNVFSITAAGKKELQTYLNSDAVAEVFKSDFLMKLFFGDNLSRSQIINLMEKEIQLKTAQINHLQSSLQQWEQEGITDSQKITVGYGLAHYTAVVDYLNQQLAAFKQ</sequence>
<keyword evidence="4" id="KW-1185">Reference proteome</keyword>
<dbReference type="InterPro" id="IPR005149">
    <property type="entry name" value="Tscrpt_reg_PadR_N"/>
</dbReference>
<dbReference type="InterPro" id="IPR036388">
    <property type="entry name" value="WH-like_DNA-bd_sf"/>
</dbReference>
<evidence type="ECO:0000313" key="3">
    <source>
        <dbReference type="EMBL" id="KJY60996.1"/>
    </source>
</evidence>
<reference evidence="3 4" key="1">
    <citation type="submission" date="2015-01" db="EMBL/GenBank/DDBJ databases">
        <title>Comparative genomics of the lactic acid bacteria isolated from the honey bee gut.</title>
        <authorList>
            <person name="Ellegaard K.M."/>
            <person name="Tamarit D."/>
            <person name="Javelind E."/>
            <person name="Olofsson T."/>
            <person name="Andersson S.G."/>
            <person name="Vasquez A."/>
        </authorList>
    </citation>
    <scope>NUCLEOTIDE SEQUENCE [LARGE SCALE GENOMIC DNA]</scope>
    <source>
        <strain evidence="3 4">Bin4</strain>
    </source>
</reference>
<evidence type="ECO:0000313" key="4">
    <source>
        <dbReference type="Proteomes" id="UP000033558"/>
    </source>
</evidence>
<dbReference type="Proteomes" id="UP000033558">
    <property type="component" value="Unassembled WGS sequence"/>
</dbReference>
<dbReference type="AlphaFoldDB" id="A0A0F4LTX8"/>
<dbReference type="SUPFAM" id="SSF46785">
    <property type="entry name" value="Winged helix' DNA-binding domain"/>
    <property type="match status" value="1"/>
</dbReference>
<organism evidence="3 4">
    <name type="scientific">Bombilactobacillus mellifer</name>
    <dbReference type="NCBI Taxonomy" id="1218492"/>
    <lineage>
        <taxon>Bacteria</taxon>
        <taxon>Bacillati</taxon>
        <taxon>Bacillota</taxon>
        <taxon>Bacilli</taxon>
        <taxon>Lactobacillales</taxon>
        <taxon>Lactobacillaceae</taxon>
        <taxon>Bombilactobacillus</taxon>
    </lineage>
</organism>
<dbReference type="InterPro" id="IPR036390">
    <property type="entry name" value="WH_DNA-bd_sf"/>
</dbReference>
<dbReference type="EMBL" id="JXJQ01000009">
    <property type="protein sequence ID" value="KJY60996.1"/>
    <property type="molecule type" value="Genomic_DNA"/>
</dbReference>
<name>A0A0F4LTX8_9LACO</name>
<evidence type="ECO:0000259" key="2">
    <source>
        <dbReference type="Pfam" id="PF10400"/>
    </source>
</evidence>
<feature type="domain" description="Transcription regulator PadR N-terminal" evidence="1">
    <location>
        <begin position="8"/>
        <end position="81"/>
    </location>
</feature>
<proteinExistence type="predicted"/>
<dbReference type="Gene3D" id="1.10.10.10">
    <property type="entry name" value="Winged helix-like DNA-binding domain superfamily/Winged helix DNA-binding domain"/>
    <property type="match status" value="1"/>
</dbReference>